<proteinExistence type="predicted"/>
<dbReference type="RefSeq" id="WP_226754193.1">
    <property type="nucleotide sequence ID" value="NZ_JAJATW010000010.1"/>
</dbReference>
<dbReference type="Gene3D" id="1.10.510.10">
    <property type="entry name" value="Transferase(Phosphotransferase) domain 1"/>
    <property type="match status" value="1"/>
</dbReference>
<dbReference type="SUPFAM" id="SSF56112">
    <property type="entry name" value="Protein kinase-like (PK-like)"/>
    <property type="match status" value="1"/>
</dbReference>
<accession>A0A9X1IMU2</accession>
<dbReference type="InterPro" id="IPR042095">
    <property type="entry name" value="SUMF_sf"/>
</dbReference>
<dbReference type="Pfam" id="PF03781">
    <property type="entry name" value="FGE-sulfatase"/>
    <property type="match status" value="1"/>
</dbReference>
<dbReference type="SUPFAM" id="SSF56436">
    <property type="entry name" value="C-type lectin-like"/>
    <property type="match status" value="1"/>
</dbReference>
<dbReference type="InterPro" id="IPR000719">
    <property type="entry name" value="Prot_kinase_dom"/>
</dbReference>
<dbReference type="PROSITE" id="PS50011">
    <property type="entry name" value="PROTEIN_KINASE_DOM"/>
    <property type="match status" value="1"/>
</dbReference>
<dbReference type="Gene3D" id="3.90.1580.10">
    <property type="entry name" value="paralog of FGE (formylglycine-generating enzyme)"/>
    <property type="match status" value="1"/>
</dbReference>
<evidence type="ECO:0000313" key="2">
    <source>
        <dbReference type="EMBL" id="MCB5161822.1"/>
    </source>
</evidence>
<dbReference type="InterPro" id="IPR051043">
    <property type="entry name" value="Sulfatase_Mod_Factor_Kinase"/>
</dbReference>
<reference evidence="2" key="1">
    <citation type="submission" date="2021-10" db="EMBL/GenBank/DDBJ databases">
        <title>Marinomonas pontica sp. nov., isolated from the Black Sea.</title>
        <authorList>
            <person name="Zhao L.-H."/>
            <person name="Xue J.-H."/>
        </authorList>
    </citation>
    <scope>NUCLEOTIDE SEQUENCE</scope>
    <source>
        <strain evidence="2">E8</strain>
    </source>
</reference>
<dbReference type="InterPro" id="IPR016187">
    <property type="entry name" value="CTDL_fold"/>
</dbReference>
<evidence type="ECO:0000259" key="1">
    <source>
        <dbReference type="PROSITE" id="PS50011"/>
    </source>
</evidence>
<evidence type="ECO:0000313" key="3">
    <source>
        <dbReference type="Proteomes" id="UP001139095"/>
    </source>
</evidence>
<dbReference type="GO" id="GO:0004672">
    <property type="term" value="F:protein kinase activity"/>
    <property type="evidence" value="ECO:0007669"/>
    <property type="project" value="InterPro"/>
</dbReference>
<name>A0A9X1IMU2_9GAMM</name>
<dbReference type="PANTHER" id="PTHR23150:SF35">
    <property type="entry name" value="BLL6746 PROTEIN"/>
    <property type="match status" value="1"/>
</dbReference>
<organism evidence="2 3">
    <name type="scientific">Marinomonas algarum</name>
    <dbReference type="NCBI Taxonomy" id="2883105"/>
    <lineage>
        <taxon>Bacteria</taxon>
        <taxon>Pseudomonadati</taxon>
        <taxon>Pseudomonadota</taxon>
        <taxon>Gammaproteobacteria</taxon>
        <taxon>Oceanospirillales</taxon>
        <taxon>Oceanospirillaceae</taxon>
        <taxon>Marinomonas</taxon>
    </lineage>
</organism>
<protein>
    <submittedName>
        <fullName evidence="2">SUMF1/EgtB/PvdO family nonheme iron enzyme</fullName>
    </submittedName>
</protein>
<dbReference type="PANTHER" id="PTHR23150">
    <property type="entry name" value="SULFATASE MODIFYING FACTOR 1, 2"/>
    <property type="match status" value="1"/>
</dbReference>
<dbReference type="GO" id="GO:0005524">
    <property type="term" value="F:ATP binding"/>
    <property type="evidence" value="ECO:0007669"/>
    <property type="project" value="InterPro"/>
</dbReference>
<dbReference type="InterPro" id="IPR005532">
    <property type="entry name" value="SUMF_dom"/>
</dbReference>
<dbReference type="Proteomes" id="UP001139095">
    <property type="component" value="Unassembled WGS sequence"/>
</dbReference>
<sequence>MNDYYDVKKLKIGQHVGVELDPYTLNYPMDDNKTTWVADQGGRPFVLRFFQSNKGKVEDFLQNARKYASVKHPAITPNYPPFYSNLWVFSCSAVCGGENLYSFLGKYPDGAPLNVVISLFDNMAKALDQIHKNNLYHGHLDLSAIHVVNGLGIMTGFGSHNWMKSIDADVMDQRLLPPEYLKKEQKRSPMADRFAFMRLLMAALLGESILDKNLPSALPSSHPNLSHTTWDKLLSWSREHERHRPKSLTEVIRILRANLYKPDENTALASKRVIKNAIKKMDIKTHRPTQIMSATAFAVVAGLTALFFWPSEEPVESMVAVTPIPTPPEPTTTPFETLPQVLEEPLTTVVAKAPKIEKIPPSTFMMGDQHRQGDDNERPAHEVDIPHGFYISKYEVTFDQYDKFANATNRGLPPDNGWGRGKRPVINVSWYEAKAYTAWLSDETGEEYRLPTEIEWEYSARAGSNAAFWYGNDVKPGYSVCDSCGSQWDGTSTAPVGSQASNPLGLFDMHGNVAEWIEDCYHENYEGAPSKNQVWLANQCDNRVLRGGSWFDIPRVGRSATRFRAQPNLKASNWGFRVVRVIRQPDNTAKSE</sequence>
<dbReference type="GO" id="GO:0120147">
    <property type="term" value="F:formylglycine-generating oxidase activity"/>
    <property type="evidence" value="ECO:0007669"/>
    <property type="project" value="TreeGrafter"/>
</dbReference>
<keyword evidence="3" id="KW-1185">Reference proteome</keyword>
<comment type="caution">
    <text evidence="2">The sequence shown here is derived from an EMBL/GenBank/DDBJ whole genome shotgun (WGS) entry which is preliminary data.</text>
</comment>
<dbReference type="InterPro" id="IPR011009">
    <property type="entry name" value="Kinase-like_dom_sf"/>
</dbReference>
<gene>
    <name evidence="2" type="ORF">LG368_07900</name>
</gene>
<dbReference type="EMBL" id="JAJATW010000010">
    <property type="protein sequence ID" value="MCB5161822.1"/>
    <property type="molecule type" value="Genomic_DNA"/>
</dbReference>
<dbReference type="AlphaFoldDB" id="A0A9X1IMU2"/>
<feature type="domain" description="Protein kinase" evidence="1">
    <location>
        <begin position="4"/>
        <end position="279"/>
    </location>
</feature>